<evidence type="ECO:0000313" key="2">
    <source>
        <dbReference type="Proteomes" id="UP000321026"/>
    </source>
</evidence>
<gene>
    <name evidence="1" type="ORF">E6Q11_03960</name>
</gene>
<proteinExistence type="predicted"/>
<dbReference type="AlphaFoldDB" id="A0A5C7J661"/>
<organism evidence="1 2">
    <name type="scientific">Candidatus Dojkabacteria bacterium</name>
    <dbReference type="NCBI Taxonomy" id="2099670"/>
    <lineage>
        <taxon>Bacteria</taxon>
        <taxon>Candidatus Dojkabacteria</taxon>
    </lineage>
</organism>
<reference evidence="1 2" key="1">
    <citation type="submission" date="2018-09" db="EMBL/GenBank/DDBJ databases">
        <title>Metagenome Assembled Genomes from an Advanced Water Purification Facility.</title>
        <authorList>
            <person name="Stamps B.W."/>
            <person name="Spear J.R."/>
        </authorList>
    </citation>
    <scope>NUCLEOTIDE SEQUENCE [LARGE SCALE GENOMIC DNA]</scope>
    <source>
        <strain evidence="1">Bin_63_2</strain>
    </source>
</reference>
<sequence length="437" mass="48262">MSILIRNTIPKNYEDRALSMLYGALSVRANSYSLPFLAKVMGDSAFKQIIGKKATFLKDAERNYVTKDRKISWGELQTLESESRVSVGSAAVASGAVGTVTVEDARPYVKGGDFIVLNGNAGGYPKITITNVDLVAQTITYKGVSATGGGAAVNPIPIGAILKPTPRTIKENDCIEDDFNGSQPTEVWFHNYISAIQTVLYKISIEAMTDRGKEFNMKRVVMEDEEVRMHLVRVANMFWAGMGHYTNAGDSSMYGLDHFVDNPFSLANVTADSMDDFCYAYKEMNPNVSDTVYLFGDRAVMNRVTKALKHNNSYTEIRDLSNANEKTPLITQFAQRAGGFKSSNGMEIKFVFDSSLNGFSGGQGLGYILDIDGSNEEFVDGQSHGKNIAMFDYAGFDGKKNYDIKFTPQNTKCLYESEVSITGHTLRVRGQHWRLTC</sequence>
<name>A0A5C7J661_9BACT</name>
<evidence type="ECO:0000313" key="1">
    <source>
        <dbReference type="EMBL" id="TXG76848.1"/>
    </source>
</evidence>
<comment type="caution">
    <text evidence="1">The sequence shown here is derived from an EMBL/GenBank/DDBJ whole genome shotgun (WGS) entry which is preliminary data.</text>
</comment>
<dbReference type="Proteomes" id="UP000321026">
    <property type="component" value="Unassembled WGS sequence"/>
</dbReference>
<dbReference type="EMBL" id="SSDS01000062">
    <property type="protein sequence ID" value="TXG76848.1"/>
    <property type="molecule type" value="Genomic_DNA"/>
</dbReference>
<accession>A0A5C7J661</accession>
<protein>
    <submittedName>
        <fullName evidence="1">Uncharacterized protein</fullName>
    </submittedName>
</protein>